<accession>A0A426FM57</accession>
<proteinExistence type="predicted"/>
<dbReference type="AlphaFoldDB" id="A0A426FM57"/>
<dbReference type="EMBL" id="RRUE01000002">
    <property type="protein sequence ID" value="RRN43901.1"/>
    <property type="molecule type" value="Genomic_DNA"/>
</dbReference>
<keyword evidence="2" id="KW-1185">Reference proteome</keyword>
<organism evidence="1 2">
    <name type="scientific">Lautropia dentalis</name>
    <dbReference type="NCBI Taxonomy" id="2490857"/>
    <lineage>
        <taxon>Bacteria</taxon>
        <taxon>Pseudomonadati</taxon>
        <taxon>Pseudomonadota</taxon>
        <taxon>Betaproteobacteria</taxon>
        <taxon>Burkholderiales</taxon>
        <taxon>Burkholderiaceae</taxon>
        <taxon>Lautropia</taxon>
    </lineage>
</organism>
<dbReference type="RefSeq" id="WP_125096101.1">
    <property type="nucleotide sequence ID" value="NZ_RRUE01000002.1"/>
</dbReference>
<comment type="caution">
    <text evidence="1">The sequence shown here is derived from an EMBL/GenBank/DDBJ whole genome shotgun (WGS) entry which is preliminary data.</text>
</comment>
<sequence>MEHVHDTRQSAHEHALIPTLRWHIECAPGADRYFAPFHYIQRTDEIHDQTGKWSVSKTDICAAVGTDLMDINLATWFRRNRTSLPGKMGISGLWPA</sequence>
<protein>
    <submittedName>
        <fullName evidence="1">Uncharacterized protein</fullName>
    </submittedName>
</protein>
<gene>
    <name evidence="1" type="ORF">EHV23_10920</name>
</gene>
<evidence type="ECO:0000313" key="1">
    <source>
        <dbReference type="EMBL" id="RRN43901.1"/>
    </source>
</evidence>
<evidence type="ECO:0000313" key="2">
    <source>
        <dbReference type="Proteomes" id="UP000270261"/>
    </source>
</evidence>
<reference evidence="1 2" key="1">
    <citation type="submission" date="2018-11" db="EMBL/GenBank/DDBJ databases">
        <title>Genome sequencing of Lautropia sp. KCOM 2505 (= ChDC F240).</title>
        <authorList>
            <person name="Kook J.-K."/>
            <person name="Park S.-N."/>
            <person name="Lim Y.K."/>
        </authorList>
    </citation>
    <scope>NUCLEOTIDE SEQUENCE [LARGE SCALE GENOMIC DNA]</scope>
    <source>
        <strain evidence="1 2">KCOM 2505</strain>
    </source>
</reference>
<name>A0A426FM57_9BURK</name>
<dbReference type="Proteomes" id="UP000270261">
    <property type="component" value="Unassembled WGS sequence"/>
</dbReference>